<dbReference type="InterPro" id="IPR029787">
    <property type="entry name" value="Nucleotide_cyclase"/>
</dbReference>
<dbReference type="InterPro" id="IPR013767">
    <property type="entry name" value="PAS_fold"/>
</dbReference>
<dbReference type="SMART" id="SM00091">
    <property type="entry name" value="PAS"/>
    <property type="match status" value="1"/>
</dbReference>
<dbReference type="Gene3D" id="3.20.20.450">
    <property type="entry name" value="EAL domain"/>
    <property type="match status" value="1"/>
</dbReference>
<sequence length="695" mass="76954">MTNSVLIVSNNAADIKQLDYALRNEAADQYDIESAIKLSEAISYLTSHKVDAILLDLSLPDSQGMNSFHRLSRIVPFTPILILVDEAANLSIDKSDSTGIAGYLAKSHSPNYLVAQTVRNVLQHQLKQTMSFIEKTRAEIILNSIGDAVVGTDLAGNIDYLNVAAEQLTQWTRQHAKGRAIADVMPIINAETRKSTRNPVDVVLENDHPSTLKPGAVLVRPDGSELNIEDSTAPVHDSSGSLVGAVMVFHDITATQAMSAKLAYFAKHDFLTNLPNRILLNDRISQAINLANRRHTQLAILFLDLDNFKHINDSLGHGVGDLLLQSVTEKLCSCVRHSDTVSRQGGDEFIILINEDQSGENAALTANKILRVLSNSQNVGEHVLHVTTSIGISIYPNDGENAETLIKNADTAMYQAKERGRNNFQFFKKEMNERAVERQLIESNLRQAIDRKEFVLHYQPKINLRSGVITGAEALLRWPHPLWGNVKPARFIGIAEDSGLIVEIGRWVLREACLQMKSWIENGILILNIAVNISALEFRRLDFATSVADILADCKLDGKYLQLEITESVLMQDVDLSTDILRELKKMGVKIAVDDFGTGYSSLSYLKKFPIDVLKIDQSFVRDIGALNEDCAIVSAIVAMGNSLNYLVVAEGVEDTTQMNFLKKIRCEEGQGYVIASPMEANKFSFFVEKNRSVV</sequence>
<comment type="catalytic activity">
    <reaction evidence="1">
        <text>3',3'-c-di-GMP + H2O = 5'-phosphoguanylyl(3'-&gt;5')guanosine + H(+)</text>
        <dbReference type="Rhea" id="RHEA:24902"/>
        <dbReference type="ChEBI" id="CHEBI:15377"/>
        <dbReference type="ChEBI" id="CHEBI:15378"/>
        <dbReference type="ChEBI" id="CHEBI:58754"/>
        <dbReference type="ChEBI" id="CHEBI:58805"/>
        <dbReference type="EC" id="3.1.4.52"/>
    </reaction>
    <physiologicalReaction direction="left-to-right" evidence="1">
        <dbReference type="Rhea" id="RHEA:24903"/>
    </physiologicalReaction>
</comment>
<dbReference type="PROSITE" id="PS50883">
    <property type="entry name" value="EAL"/>
    <property type="match status" value="1"/>
</dbReference>
<protein>
    <submittedName>
        <fullName evidence="8">EAL domain-containing protein</fullName>
    </submittedName>
</protein>
<comment type="caution">
    <text evidence="8">The sequence shown here is derived from an EMBL/GenBank/DDBJ whole genome shotgun (WGS) entry which is preliminary data.</text>
</comment>
<dbReference type="SUPFAM" id="SSF141868">
    <property type="entry name" value="EAL domain-like"/>
    <property type="match status" value="1"/>
</dbReference>
<feature type="domain" description="EAL" evidence="6">
    <location>
        <begin position="438"/>
        <end position="692"/>
    </location>
</feature>
<evidence type="ECO:0000313" key="9">
    <source>
        <dbReference type="Proteomes" id="UP000634011"/>
    </source>
</evidence>
<dbReference type="SMART" id="SM00052">
    <property type="entry name" value="EAL"/>
    <property type="match status" value="1"/>
</dbReference>
<dbReference type="Gene3D" id="3.30.450.20">
    <property type="entry name" value="PAS domain"/>
    <property type="match status" value="1"/>
</dbReference>
<accession>A0A923HHZ2</accession>
<feature type="domain" description="Response regulatory" evidence="3">
    <location>
        <begin position="4"/>
        <end position="121"/>
    </location>
</feature>
<dbReference type="InterPro" id="IPR001633">
    <property type="entry name" value="EAL_dom"/>
</dbReference>
<dbReference type="RefSeq" id="WP_186913298.1">
    <property type="nucleotide sequence ID" value="NZ_JACOFV010000014.1"/>
</dbReference>
<feature type="domain" description="PAC" evidence="5">
    <location>
        <begin position="212"/>
        <end position="264"/>
    </location>
</feature>
<dbReference type="InterPro" id="IPR000014">
    <property type="entry name" value="PAS"/>
</dbReference>
<dbReference type="PROSITE" id="PS50112">
    <property type="entry name" value="PAS"/>
    <property type="match status" value="1"/>
</dbReference>
<evidence type="ECO:0000259" key="7">
    <source>
        <dbReference type="PROSITE" id="PS50887"/>
    </source>
</evidence>
<evidence type="ECO:0000256" key="1">
    <source>
        <dbReference type="ARBA" id="ARBA00051114"/>
    </source>
</evidence>
<dbReference type="CDD" id="cd00130">
    <property type="entry name" value="PAS"/>
    <property type="match status" value="1"/>
</dbReference>
<dbReference type="PANTHER" id="PTHR44757">
    <property type="entry name" value="DIGUANYLATE CYCLASE DGCP"/>
    <property type="match status" value="1"/>
</dbReference>
<dbReference type="InterPro" id="IPR001789">
    <property type="entry name" value="Sig_transdc_resp-reg_receiver"/>
</dbReference>
<dbReference type="FunFam" id="3.30.70.270:FF:000001">
    <property type="entry name" value="Diguanylate cyclase domain protein"/>
    <property type="match status" value="1"/>
</dbReference>
<dbReference type="FunFam" id="3.20.20.450:FF:000001">
    <property type="entry name" value="Cyclic di-GMP phosphodiesterase yahA"/>
    <property type="match status" value="1"/>
</dbReference>
<dbReference type="InterPro" id="IPR000700">
    <property type="entry name" value="PAS-assoc_C"/>
</dbReference>
<dbReference type="EMBL" id="JACOFV010000014">
    <property type="protein sequence ID" value="MBC3863350.1"/>
    <property type="molecule type" value="Genomic_DNA"/>
</dbReference>
<gene>
    <name evidence="8" type="ORF">H8K32_14695</name>
</gene>
<dbReference type="PROSITE" id="PS50110">
    <property type="entry name" value="RESPONSE_REGULATORY"/>
    <property type="match status" value="1"/>
</dbReference>
<evidence type="ECO:0000259" key="6">
    <source>
        <dbReference type="PROSITE" id="PS50883"/>
    </source>
</evidence>
<dbReference type="GO" id="GO:0000160">
    <property type="term" value="P:phosphorelay signal transduction system"/>
    <property type="evidence" value="ECO:0007669"/>
    <property type="project" value="InterPro"/>
</dbReference>
<dbReference type="InterPro" id="IPR000160">
    <property type="entry name" value="GGDEF_dom"/>
</dbReference>
<evidence type="ECO:0000259" key="4">
    <source>
        <dbReference type="PROSITE" id="PS50112"/>
    </source>
</evidence>
<dbReference type="NCBIfam" id="TIGR00229">
    <property type="entry name" value="sensory_box"/>
    <property type="match status" value="1"/>
</dbReference>
<keyword evidence="2" id="KW-0597">Phosphoprotein</keyword>
<evidence type="ECO:0000256" key="2">
    <source>
        <dbReference type="PROSITE-ProRule" id="PRU00169"/>
    </source>
</evidence>
<dbReference type="Pfam" id="PF00563">
    <property type="entry name" value="EAL"/>
    <property type="match status" value="1"/>
</dbReference>
<organism evidence="8 9">
    <name type="scientific">Undibacterium jejuense</name>
    <dbReference type="NCBI Taxonomy" id="1344949"/>
    <lineage>
        <taxon>Bacteria</taxon>
        <taxon>Pseudomonadati</taxon>
        <taxon>Pseudomonadota</taxon>
        <taxon>Betaproteobacteria</taxon>
        <taxon>Burkholderiales</taxon>
        <taxon>Oxalobacteraceae</taxon>
        <taxon>Undibacterium</taxon>
    </lineage>
</organism>
<dbReference type="InterPro" id="IPR052155">
    <property type="entry name" value="Biofilm_reg_signaling"/>
</dbReference>
<dbReference type="PROSITE" id="PS50113">
    <property type="entry name" value="PAC"/>
    <property type="match status" value="1"/>
</dbReference>
<evidence type="ECO:0000259" key="3">
    <source>
        <dbReference type="PROSITE" id="PS50110"/>
    </source>
</evidence>
<dbReference type="GO" id="GO:0071111">
    <property type="term" value="F:cyclic-guanylate-specific phosphodiesterase activity"/>
    <property type="evidence" value="ECO:0007669"/>
    <property type="project" value="UniProtKB-EC"/>
</dbReference>
<dbReference type="Pfam" id="PF00990">
    <property type="entry name" value="GGDEF"/>
    <property type="match status" value="1"/>
</dbReference>
<feature type="domain" description="PAS" evidence="4">
    <location>
        <begin position="134"/>
        <end position="207"/>
    </location>
</feature>
<dbReference type="Pfam" id="PF00072">
    <property type="entry name" value="Response_reg"/>
    <property type="match status" value="1"/>
</dbReference>
<dbReference type="SMART" id="SM00267">
    <property type="entry name" value="GGDEF"/>
    <property type="match status" value="1"/>
</dbReference>
<dbReference type="InterPro" id="IPR011006">
    <property type="entry name" value="CheY-like_superfamily"/>
</dbReference>
<dbReference type="SUPFAM" id="SSF52172">
    <property type="entry name" value="CheY-like"/>
    <property type="match status" value="1"/>
</dbReference>
<dbReference type="InterPro" id="IPR035919">
    <property type="entry name" value="EAL_sf"/>
</dbReference>
<name>A0A923HHZ2_9BURK</name>
<dbReference type="NCBIfam" id="TIGR00254">
    <property type="entry name" value="GGDEF"/>
    <property type="match status" value="1"/>
</dbReference>
<dbReference type="CDD" id="cd01949">
    <property type="entry name" value="GGDEF"/>
    <property type="match status" value="1"/>
</dbReference>
<dbReference type="GO" id="GO:0071732">
    <property type="term" value="P:cellular response to nitric oxide"/>
    <property type="evidence" value="ECO:0007669"/>
    <property type="project" value="UniProtKB-ARBA"/>
</dbReference>
<feature type="modified residue" description="4-aspartylphosphate" evidence="2">
    <location>
        <position position="56"/>
    </location>
</feature>
<dbReference type="AlphaFoldDB" id="A0A923HHZ2"/>
<dbReference type="SUPFAM" id="SSF55785">
    <property type="entry name" value="PYP-like sensor domain (PAS domain)"/>
    <property type="match status" value="1"/>
</dbReference>
<evidence type="ECO:0000259" key="5">
    <source>
        <dbReference type="PROSITE" id="PS50113"/>
    </source>
</evidence>
<feature type="domain" description="GGDEF" evidence="7">
    <location>
        <begin position="296"/>
        <end position="429"/>
    </location>
</feature>
<dbReference type="PROSITE" id="PS50887">
    <property type="entry name" value="GGDEF"/>
    <property type="match status" value="1"/>
</dbReference>
<keyword evidence="9" id="KW-1185">Reference proteome</keyword>
<proteinExistence type="predicted"/>
<dbReference type="Gene3D" id="3.30.70.270">
    <property type="match status" value="1"/>
</dbReference>
<dbReference type="Proteomes" id="UP000634011">
    <property type="component" value="Unassembled WGS sequence"/>
</dbReference>
<dbReference type="SMART" id="SM00448">
    <property type="entry name" value="REC"/>
    <property type="match status" value="1"/>
</dbReference>
<dbReference type="Pfam" id="PF00989">
    <property type="entry name" value="PAS"/>
    <property type="match status" value="1"/>
</dbReference>
<dbReference type="Gene3D" id="3.40.50.2300">
    <property type="match status" value="1"/>
</dbReference>
<dbReference type="InterPro" id="IPR043128">
    <property type="entry name" value="Rev_trsase/Diguanyl_cyclase"/>
</dbReference>
<dbReference type="SUPFAM" id="SSF55073">
    <property type="entry name" value="Nucleotide cyclase"/>
    <property type="match status" value="1"/>
</dbReference>
<dbReference type="GO" id="GO:0006355">
    <property type="term" value="P:regulation of DNA-templated transcription"/>
    <property type="evidence" value="ECO:0007669"/>
    <property type="project" value="InterPro"/>
</dbReference>
<dbReference type="CDD" id="cd01948">
    <property type="entry name" value="EAL"/>
    <property type="match status" value="1"/>
</dbReference>
<evidence type="ECO:0000313" key="8">
    <source>
        <dbReference type="EMBL" id="MBC3863350.1"/>
    </source>
</evidence>
<dbReference type="PANTHER" id="PTHR44757:SF2">
    <property type="entry name" value="BIOFILM ARCHITECTURE MAINTENANCE PROTEIN MBAA"/>
    <property type="match status" value="1"/>
</dbReference>
<dbReference type="InterPro" id="IPR035965">
    <property type="entry name" value="PAS-like_dom_sf"/>
</dbReference>
<reference evidence="8" key="1">
    <citation type="submission" date="2020-08" db="EMBL/GenBank/DDBJ databases">
        <title>Novel species isolated from subtropical streams in China.</title>
        <authorList>
            <person name="Lu H."/>
        </authorList>
    </citation>
    <scope>NUCLEOTIDE SEQUENCE</scope>
    <source>
        <strain evidence="8">KACC 12607</strain>
    </source>
</reference>